<proteinExistence type="predicted"/>
<gene>
    <name evidence="2" type="ORF">C900_03208</name>
</gene>
<keyword evidence="3" id="KW-1185">Reference proteome</keyword>
<dbReference type="OrthoDB" id="1160938at2"/>
<evidence type="ECO:0000313" key="3">
    <source>
        <dbReference type="Proteomes" id="UP000011135"/>
    </source>
</evidence>
<protein>
    <submittedName>
        <fullName evidence="2">Uncharacterized protein</fullName>
    </submittedName>
</protein>
<feature type="chain" id="PRO_5003993971" evidence="1">
    <location>
        <begin position="29"/>
        <end position="359"/>
    </location>
</feature>
<dbReference type="EMBL" id="AMZN01000047">
    <property type="protein sequence ID" value="ELR70925.1"/>
    <property type="molecule type" value="Genomic_DNA"/>
</dbReference>
<evidence type="ECO:0000313" key="2">
    <source>
        <dbReference type="EMBL" id="ELR70925.1"/>
    </source>
</evidence>
<accession>L8JQ05</accession>
<comment type="caution">
    <text evidence="2">The sequence shown here is derived from an EMBL/GenBank/DDBJ whole genome shotgun (WGS) entry which is preliminary data.</text>
</comment>
<name>L8JQ05_9BACT</name>
<reference evidence="2 3" key="1">
    <citation type="submission" date="2012-12" db="EMBL/GenBank/DDBJ databases">
        <title>Genome assembly of Fulvivirga imtechensis AK7.</title>
        <authorList>
            <person name="Nupur N."/>
            <person name="Khatri I."/>
            <person name="Kumar R."/>
            <person name="Subramanian S."/>
            <person name="Pinnaka A."/>
        </authorList>
    </citation>
    <scope>NUCLEOTIDE SEQUENCE [LARGE SCALE GENOMIC DNA]</scope>
    <source>
        <strain evidence="2 3">AK7</strain>
    </source>
</reference>
<dbReference type="eggNOG" id="ENOG502ZG2U">
    <property type="taxonomic scope" value="Bacteria"/>
</dbReference>
<organism evidence="2 3">
    <name type="scientific">Fulvivirga imtechensis AK7</name>
    <dbReference type="NCBI Taxonomy" id="1237149"/>
    <lineage>
        <taxon>Bacteria</taxon>
        <taxon>Pseudomonadati</taxon>
        <taxon>Bacteroidota</taxon>
        <taxon>Cytophagia</taxon>
        <taxon>Cytophagales</taxon>
        <taxon>Fulvivirgaceae</taxon>
        <taxon>Fulvivirga</taxon>
    </lineage>
</organism>
<dbReference type="RefSeq" id="WP_009580565.1">
    <property type="nucleotide sequence ID" value="NZ_AMZN01000047.1"/>
</dbReference>
<dbReference type="Proteomes" id="UP000011135">
    <property type="component" value="Unassembled WGS sequence"/>
</dbReference>
<keyword evidence="1" id="KW-0732">Signal</keyword>
<dbReference type="AlphaFoldDB" id="L8JQ05"/>
<feature type="signal peptide" evidence="1">
    <location>
        <begin position="1"/>
        <end position="28"/>
    </location>
</feature>
<dbReference type="STRING" id="1237149.C900_03208"/>
<evidence type="ECO:0000256" key="1">
    <source>
        <dbReference type="SAM" id="SignalP"/>
    </source>
</evidence>
<sequence length="359" mass="41178">MKKRNKRSLNYLPGFVMAVLVLFMNACQEEVFDRPGDKPVSQETHQVIKGSDDTRFGRGICFPVVDPGRIVRGPLHIECVNQWGACNTYYEKCIPWLDPCAIVPCGIEWRDPWIIYEKFHINPELFGSLRDAAQIQIDPSSTAAYFPVNADVLGVQFYKEWSHMVSKGNLHLRTTMLLDEESVKDYELNGNAIPAGVYPVVYNEKNGTFNAFTSVMKFPLKYENPVAKIIPEYFKGSLNEMFAQFQLEEQVNSVVVETEIERRYIEPNYSNKKYGTYIFSGNGFDLDMIFYGDPDPEPNIAYGDPTPQPNKVWLDKSVWLDAKIADYVGIKPFELKPENLHQVFDEKENVLRVTILRAN</sequence>